<organism evidence="1 2">
    <name type="scientific">Brevundimonas vesicularis</name>
    <name type="common">Pseudomonas vesicularis</name>
    <dbReference type="NCBI Taxonomy" id="41276"/>
    <lineage>
        <taxon>Bacteria</taxon>
        <taxon>Pseudomonadati</taxon>
        <taxon>Pseudomonadota</taxon>
        <taxon>Alphaproteobacteria</taxon>
        <taxon>Caulobacterales</taxon>
        <taxon>Caulobacteraceae</taxon>
        <taxon>Brevundimonas</taxon>
    </lineage>
</organism>
<dbReference type="Proteomes" id="UP000251186">
    <property type="component" value="Unassembled WGS sequence"/>
</dbReference>
<evidence type="ECO:0000313" key="1">
    <source>
        <dbReference type="EMBL" id="SPU57699.1"/>
    </source>
</evidence>
<gene>
    <name evidence="1" type="ORF">NCTC11166_03408</name>
</gene>
<proteinExistence type="predicted"/>
<reference evidence="1 2" key="1">
    <citation type="submission" date="2018-06" db="EMBL/GenBank/DDBJ databases">
        <authorList>
            <consortium name="Pathogen Informatics"/>
            <person name="Doyle S."/>
        </authorList>
    </citation>
    <scope>NUCLEOTIDE SEQUENCE [LARGE SCALE GENOMIC DNA]</scope>
    <source>
        <strain evidence="1 2">NCTC11166</strain>
    </source>
</reference>
<accession>A0A2X1BN99</accession>
<name>A0A2X1BN99_BREVE</name>
<dbReference type="AlphaFoldDB" id="A0A2X1BN99"/>
<protein>
    <submittedName>
        <fullName evidence="1">Uncharacterized protein</fullName>
    </submittedName>
</protein>
<sequence length="32" mass="3708">MKTLEKAIIRDIAKGIEVNLYSQENRQKYAAL</sequence>
<evidence type="ECO:0000313" key="2">
    <source>
        <dbReference type="Proteomes" id="UP000251186"/>
    </source>
</evidence>
<dbReference type="EMBL" id="UAQP01000033">
    <property type="protein sequence ID" value="SPU57699.1"/>
    <property type="molecule type" value="Genomic_DNA"/>
</dbReference>